<evidence type="ECO:0000259" key="3">
    <source>
        <dbReference type="PROSITE" id="PS50801"/>
    </source>
</evidence>
<dbReference type="GO" id="GO:0043856">
    <property type="term" value="F:anti-sigma factor antagonist activity"/>
    <property type="evidence" value="ECO:0007669"/>
    <property type="project" value="InterPro"/>
</dbReference>
<comment type="caution">
    <text evidence="4">The sequence shown here is derived from an EMBL/GenBank/DDBJ whole genome shotgun (WGS) entry which is preliminary data.</text>
</comment>
<dbReference type="SUPFAM" id="SSF52091">
    <property type="entry name" value="SpoIIaa-like"/>
    <property type="match status" value="1"/>
</dbReference>
<sequence>MADVEFRKDDEGKGVICIRGNLTMATVPAVRNNIKKLTPSDGLKETIVDLASIDRMDTAGVALLVELCSECRKKGCSFKVVNPDEMVRKVIRLAQLEQLLTEEGLD</sequence>
<dbReference type="Gene3D" id="3.30.750.24">
    <property type="entry name" value="STAS domain"/>
    <property type="match status" value="1"/>
</dbReference>
<reference evidence="4" key="1">
    <citation type="journal article" date="2020" name="mSystems">
        <title>Genome- and Community-Level Interaction Insights into Carbon Utilization and Element Cycling Functions of Hydrothermarchaeota in Hydrothermal Sediment.</title>
        <authorList>
            <person name="Zhou Z."/>
            <person name="Liu Y."/>
            <person name="Xu W."/>
            <person name="Pan J."/>
            <person name="Luo Z.H."/>
            <person name="Li M."/>
        </authorList>
    </citation>
    <scope>NUCLEOTIDE SEQUENCE [LARGE SCALE GENOMIC DNA]</scope>
    <source>
        <strain evidence="4">HyVt-19</strain>
    </source>
</reference>
<dbReference type="PANTHER" id="PTHR35849:SF1">
    <property type="entry name" value="INTERMEMBRANE PHOSPHOLIPID TRANSPORT SYSTEM BINDING PROTEIN MLAB"/>
    <property type="match status" value="1"/>
</dbReference>
<dbReference type="PROSITE" id="PS50801">
    <property type="entry name" value="STAS"/>
    <property type="match status" value="1"/>
</dbReference>
<comment type="similarity">
    <text evidence="1 2">Belongs to the anti-sigma-factor antagonist family.</text>
</comment>
<dbReference type="InterPro" id="IPR036513">
    <property type="entry name" value="STAS_dom_sf"/>
</dbReference>
<dbReference type="InterPro" id="IPR002645">
    <property type="entry name" value="STAS_dom"/>
</dbReference>
<evidence type="ECO:0000256" key="2">
    <source>
        <dbReference type="RuleBase" id="RU003749"/>
    </source>
</evidence>
<dbReference type="AlphaFoldDB" id="A0A7C1AV84"/>
<dbReference type="NCBIfam" id="TIGR00377">
    <property type="entry name" value="ant_ant_sig"/>
    <property type="match status" value="1"/>
</dbReference>
<accession>A0A7C1AV84</accession>
<protein>
    <recommendedName>
        <fullName evidence="2">Anti-sigma factor antagonist</fullName>
    </recommendedName>
</protein>
<dbReference type="InterPro" id="IPR003658">
    <property type="entry name" value="Anti-sigma_ant"/>
</dbReference>
<proteinExistence type="inferred from homology"/>
<gene>
    <name evidence="4" type="ORF">ENG14_00765</name>
</gene>
<dbReference type="Pfam" id="PF01740">
    <property type="entry name" value="STAS"/>
    <property type="match status" value="1"/>
</dbReference>
<dbReference type="EMBL" id="DQZW01000033">
    <property type="protein sequence ID" value="HDL89418.1"/>
    <property type="molecule type" value="Genomic_DNA"/>
</dbReference>
<dbReference type="PANTHER" id="PTHR35849">
    <property type="entry name" value="BLR2341 PROTEIN"/>
    <property type="match status" value="1"/>
</dbReference>
<evidence type="ECO:0000313" key="4">
    <source>
        <dbReference type="EMBL" id="HDL89418.1"/>
    </source>
</evidence>
<feature type="domain" description="STAS" evidence="3">
    <location>
        <begin position="15"/>
        <end position="106"/>
    </location>
</feature>
<evidence type="ECO:0000256" key="1">
    <source>
        <dbReference type="ARBA" id="ARBA00009013"/>
    </source>
</evidence>
<organism evidence="4">
    <name type="scientific">Thermodesulforhabdus norvegica</name>
    <dbReference type="NCBI Taxonomy" id="39841"/>
    <lineage>
        <taxon>Bacteria</taxon>
        <taxon>Pseudomonadati</taxon>
        <taxon>Thermodesulfobacteriota</taxon>
        <taxon>Syntrophobacteria</taxon>
        <taxon>Syntrophobacterales</taxon>
        <taxon>Thermodesulforhabdaceae</taxon>
        <taxon>Thermodesulforhabdus</taxon>
    </lineage>
</organism>
<dbReference type="InterPro" id="IPR052746">
    <property type="entry name" value="MlaB_ABC_Transporter"/>
</dbReference>
<name>A0A7C1AV84_9BACT</name>
<dbReference type="Proteomes" id="UP000886355">
    <property type="component" value="Unassembled WGS sequence"/>
</dbReference>
<dbReference type="CDD" id="cd07043">
    <property type="entry name" value="STAS_anti-anti-sigma_factors"/>
    <property type="match status" value="1"/>
</dbReference>